<dbReference type="RefSeq" id="WP_347286557.1">
    <property type="nucleotide sequence ID" value="NZ_JAUZQE010000007.1"/>
</dbReference>
<comment type="subcellular location">
    <subcellularLocation>
        <location evidence="1">Cell membrane</location>
        <topology evidence="1">Multi-pass membrane protein</topology>
    </subcellularLocation>
</comment>
<comment type="similarity">
    <text evidence="2">Belongs to the DoxX family.</text>
</comment>
<protein>
    <submittedName>
        <fullName evidence="8">DoxX family protein</fullName>
    </submittedName>
</protein>
<organism evidence="8 9">
    <name type="scientific">Yanghanlia caeni</name>
    <dbReference type="NCBI Taxonomy" id="3064283"/>
    <lineage>
        <taxon>Bacteria</taxon>
        <taxon>Pseudomonadati</taxon>
        <taxon>Pseudomonadota</taxon>
        <taxon>Betaproteobacteria</taxon>
        <taxon>Burkholderiales</taxon>
        <taxon>Alcaligenaceae</taxon>
        <taxon>Yanghanlia</taxon>
    </lineage>
</organism>
<evidence type="ECO:0000256" key="2">
    <source>
        <dbReference type="ARBA" id="ARBA00006679"/>
    </source>
</evidence>
<dbReference type="InterPro" id="IPR032808">
    <property type="entry name" value="DoxX"/>
</dbReference>
<name>A0ABU1D4P6_9BURK</name>
<feature type="transmembrane region" description="Helical" evidence="7">
    <location>
        <begin position="12"/>
        <end position="28"/>
    </location>
</feature>
<keyword evidence="4 7" id="KW-0812">Transmembrane</keyword>
<dbReference type="EMBL" id="JAUZQE010000007">
    <property type="protein sequence ID" value="MDR4125242.1"/>
    <property type="molecule type" value="Genomic_DNA"/>
</dbReference>
<keyword evidence="3" id="KW-1003">Cell membrane</keyword>
<sequence length="136" mass="14611">MSQNTLDELARLILRLVLGVLILLHGWAKIRTGIGGIEAMLAMKGLPGFFAWGVYVGEVLAPILLIAGIWSRMAAALIAINMLVAVFLAHMGHLGQFTSSGGWQLELQAMFFVAALALMMLGAGRYSVAGRSGRWN</sequence>
<evidence type="ECO:0000256" key="1">
    <source>
        <dbReference type="ARBA" id="ARBA00004651"/>
    </source>
</evidence>
<evidence type="ECO:0000256" key="7">
    <source>
        <dbReference type="SAM" id="Phobius"/>
    </source>
</evidence>
<reference evidence="8 9" key="1">
    <citation type="submission" date="2023-08" db="EMBL/GenBank/DDBJ databases">
        <title>Alcaligenaceae gen. nov., a novel taxon isolated from the sludge of Yixing Pesticide Factory.</title>
        <authorList>
            <person name="Ruan L."/>
        </authorList>
    </citation>
    <scope>NUCLEOTIDE SEQUENCE [LARGE SCALE GENOMIC DNA]</scope>
    <source>
        <strain evidence="8 9">LG-2</strain>
    </source>
</reference>
<keyword evidence="5 7" id="KW-1133">Transmembrane helix</keyword>
<dbReference type="PANTHER" id="PTHR33452">
    <property type="entry name" value="OXIDOREDUCTASE CATD-RELATED"/>
    <property type="match status" value="1"/>
</dbReference>
<evidence type="ECO:0000256" key="4">
    <source>
        <dbReference type="ARBA" id="ARBA00022692"/>
    </source>
</evidence>
<keyword evidence="9" id="KW-1185">Reference proteome</keyword>
<proteinExistence type="inferred from homology"/>
<evidence type="ECO:0000256" key="5">
    <source>
        <dbReference type="ARBA" id="ARBA00022989"/>
    </source>
</evidence>
<evidence type="ECO:0000256" key="6">
    <source>
        <dbReference type="ARBA" id="ARBA00023136"/>
    </source>
</evidence>
<keyword evidence="6 7" id="KW-0472">Membrane</keyword>
<gene>
    <name evidence="8" type="ORF">Q8947_04490</name>
</gene>
<dbReference type="PANTHER" id="PTHR33452:SF1">
    <property type="entry name" value="INNER MEMBRANE PROTEIN YPHA-RELATED"/>
    <property type="match status" value="1"/>
</dbReference>
<dbReference type="InterPro" id="IPR051907">
    <property type="entry name" value="DoxX-like_oxidoreductase"/>
</dbReference>
<accession>A0ABU1D4P6</accession>
<evidence type="ECO:0000313" key="8">
    <source>
        <dbReference type="EMBL" id="MDR4125242.1"/>
    </source>
</evidence>
<dbReference type="Proteomes" id="UP001232156">
    <property type="component" value="Unassembled WGS sequence"/>
</dbReference>
<feature type="transmembrane region" description="Helical" evidence="7">
    <location>
        <begin position="48"/>
        <end position="67"/>
    </location>
</feature>
<feature type="transmembrane region" description="Helical" evidence="7">
    <location>
        <begin position="107"/>
        <end position="128"/>
    </location>
</feature>
<feature type="transmembrane region" description="Helical" evidence="7">
    <location>
        <begin position="74"/>
        <end position="95"/>
    </location>
</feature>
<evidence type="ECO:0000256" key="3">
    <source>
        <dbReference type="ARBA" id="ARBA00022475"/>
    </source>
</evidence>
<evidence type="ECO:0000313" key="9">
    <source>
        <dbReference type="Proteomes" id="UP001232156"/>
    </source>
</evidence>
<dbReference type="Pfam" id="PF07681">
    <property type="entry name" value="DoxX"/>
    <property type="match status" value="1"/>
</dbReference>
<comment type="caution">
    <text evidence="8">The sequence shown here is derived from an EMBL/GenBank/DDBJ whole genome shotgun (WGS) entry which is preliminary data.</text>
</comment>